<evidence type="ECO:0000259" key="5">
    <source>
        <dbReference type="Pfam" id="PF14432"/>
    </source>
</evidence>
<feature type="repeat" description="PPR" evidence="3">
    <location>
        <begin position="244"/>
        <end position="278"/>
    </location>
</feature>
<keyword evidence="1" id="KW-0677">Repeat</keyword>
<dbReference type="OrthoDB" id="185373at2759"/>
<keyword evidence="2" id="KW-0809">Transit peptide</keyword>
<name>A0A811MV38_9POAL</name>
<dbReference type="Gene3D" id="1.25.40.10">
    <property type="entry name" value="Tetratricopeptide repeat domain"/>
    <property type="match status" value="4"/>
</dbReference>
<dbReference type="FunFam" id="1.25.40.10:FF:000344">
    <property type="entry name" value="Pentatricopeptide repeat-containing protein"/>
    <property type="match status" value="1"/>
</dbReference>
<feature type="compositionally biased region" description="Pro residues" evidence="4">
    <location>
        <begin position="1"/>
        <end position="23"/>
    </location>
</feature>
<sequence>MATMPPPLPLSPSPPPPPPPPPRTAFSPRCTALQNPSTYMYHCQLLNGAPQGYASPRHARARPPRERERDLAASYAREIGACVRERRWGAACEAFASMRTAGAAPDRFLLPQVLRACASLGAPRLASAAHGLAAKGGAALAGDPVVGNAIVAMYAALGNVASARAAFASLPDRDVVAWTALISAHADAGELEEAFDLFEEMQESGVRPDMISWNTLVSGFARSGDLVAALHLFDEMRQRGVDSGVNSWNCIISGCVQNALYDEALEVFQEMCESERPDAVTVASILPACAGLQALGIGKQLHSYVLRCGIKINVYVGASLISLYSECGEFDDARVVFSTIQEKNVNVWNELVQSYIREGRMDKAWEAFNLMQEDGLEPDIVTYNSFIAAYAKVGQNEQAYELFSRMADVGLKPNVVSMNALICGLHRHGLYTDALEAFRYMQRSSDGKAKGWTFLDNCGPIQPTGTTITGVLSLLADLKLDRLGKEVHCYALKNGFTSNIYISSKLVDLYGKTGDMASAANVFQRIGNKNVVTWNSLMAAYKHNWKPEVTLKLLGEMLQSNLHHWKPEVTLKLLGEMLQSNLHPNLVTVHIALMSCGMTMVLGYGRELHSYITKCWSGGYPATLASALINMYGKCGNIEDARLVFKSTVPKDIAVWNAMMSCYLLHRMPRDIIDLFNYLEQSGIQPDHITFILLLSACKQEDLWATGGVTDTYPEMPLKPDACLWSTVLKACKLHSNLEIGEKAAKALFELEPNNPSNYMVLSNIYADTGLLDATEAVRDAMTEQGLHVERQCSWLYNGTAVHSFEAGNLSHPAIDAILSTWKHLTIRMEQSGYSTEDIGPCYNVEADPLSCHHTEKIAVCYGLISTYDHQPIRISKNFRMCMECHSSIKFISRDKNREIIVSDGCTYHHFKDVMAGISNQCHHLEAFNTSVYVQFALLGARATDMTSFIFSFFFVPHFLGALHSNYDK</sequence>
<protein>
    <recommendedName>
        <fullName evidence="5">DYW domain-containing protein</fullName>
    </recommendedName>
</protein>
<dbReference type="PROSITE" id="PS51375">
    <property type="entry name" value="PPR"/>
    <property type="match status" value="8"/>
</dbReference>
<comment type="caution">
    <text evidence="6">The sequence shown here is derived from an EMBL/GenBank/DDBJ whole genome shotgun (WGS) entry which is preliminary data.</text>
</comment>
<reference evidence="6" key="1">
    <citation type="submission" date="2020-10" db="EMBL/GenBank/DDBJ databases">
        <authorList>
            <person name="Han B."/>
            <person name="Lu T."/>
            <person name="Zhao Q."/>
            <person name="Huang X."/>
            <person name="Zhao Y."/>
        </authorList>
    </citation>
    <scope>NUCLEOTIDE SEQUENCE</scope>
</reference>
<dbReference type="Proteomes" id="UP000604825">
    <property type="component" value="Unassembled WGS sequence"/>
</dbReference>
<feature type="repeat" description="PPR" evidence="3">
    <location>
        <begin position="379"/>
        <end position="413"/>
    </location>
</feature>
<feature type="repeat" description="PPR" evidence="3">
    <location>
        <begin position="652"/>
        <end position="686"/>
    </location>
</feature>
<dbReference type="EMBL" id="CAJGYO010000002">
    <property type="protein sequence ID" value="CAD6212895.1"/>
    <property type="molecule type" value="Genomic_DNA"/>
</dbReference>
<evidence type="ECO:0000313" key="6">
    <source>
        <dbReference type="EMBL" id="CAD6212895.1"/>
    </source>
</evidence>
<proteinExistence type="predicted"/>
<dbReference type="SUPFAM" id="SSF48452">
    <property type="entry name" value="TPR-like"/>
    <property type="match status" value="1"/>
</dbReference>
<dbReference type="AlphaFoldDB" id="A0A811MV38"/>
<dbReference type="GO" id="GO:0009451">
    <property type="term" value="P:RNA modification"/>
    <property type="evidence" value="ECO:0007669"/>
    <property type="project" value="InterPro"/>
</dbReference>
<evidence type="ECO:0000313" key="7">
    <source>
        <dbReference type="Proteomes" id="UP000604825"/>
    </source>
</evidence>
<feature type="repeat" description="PPR" evidence="3">
    <location>
        <begin position="209"/>
        <end position="243"/>
    </location>
</feature>
<dbReference type="InterPro" id="IPR046848">
    <property type="entry name" value="E_motif"/>
</dbReference>
<evidence type="ECO:0000256" key="4">
    <source>
        <dbReference type="SAM" id="MobiDB-lite"/>
    </source>
</evidence>
<feature type="repeat" description="PPR" evidence="3">
    <location>
        <begin position="530"/>
        <end position="564"/>
    </location>
</feature>
<dbReference type="PANTHER" id="PTHR47926:SF354">
    <property type="entry name" value="REPEAT (PPR-LIKE) SUPERFAMILY PROTEIN, PUTATIVE-RELATED"/>
    <property type="match status" value="1"/>
</dbReference>
<gene>
    <name evidence="6" type="ORF">NCGR_LOCUS8615</name>
</gene>
<organism evidence="6 7">
    <name type="scientific">Miscanthus lutarioriparius</name>
    <dbReference type="NCBI Taxonomy" id="422564"/>
    <lineage>
        <taxon>Eukaryota</taxon>
        <taxon>Viridiplantae</taxon>
        <taxon>Streptophyta</taxon>
        <taxon>Embryophyta</taxon>
        <taxon>Tracheophyta</taxon>
        <taxon>Spermatophyta</taxon>
        <taxon>Magnoliopsida</taxon>
        <taxon>Liliopsida</taxon>
        <taxon>Poales</taxon>
        <taxon>Poaceae</taxon>
        <taxon>PACMAD clade</taxon>
        <taxon>Panicoideae</taxon>
        <taxon>Andropogonodae</taxon>
        <taxon>Andropogoneae</taxon>
        <taxon>Saccharinae</taxon>
        <taxon>Miscanthus</taxon>
    </lineage>
</organism>
<dbReference type="GO" id="GO:0008270">
    <property type="term" value="F:zinc ion binding"/>
    <property type="evidence" value="ECO:0007669"/>
    <property type="project" value="InterPro"/>
</dbReference>
<dbReference type="InterPro" id="IPR032867">
    <property type="entry name" value="DYW_dom"/>
</dbReference>
<evidence type="ECO:0000256" key="1">
    <source>
        <dbReference type="ARBA" id="ARBA00022737"/>
    </source>
</evidence>
<feature type="repeat" description="PPR" evidence="3">
    <location>
        <begin position="344"/>
        <end position="378"/>
    </location>
</feature>
<dbReference type="InterPro" id="IPR046960">
    <property type="entry name" value="PPR_At4g14850-like_plant"/>
</dbReference>
<dbReference type="GO" id="GO:0003723">
    <property type="term" value="F:RNA binding"/>
    <property type="evidence" value="ECO:0007669"/>
    <property type="project" value="InterPro"/>
</dbReference>
<feature type="domain" description="DYW" evidence="5">
    <location>
        <begin position="846"/>
        <end position="915"/>
    </location>
</feature>
<dbReference type="Pfam" id="PF13041">
    <property type="entry name" value="PPR_2"/>
    <property type="match status" value="2"/>
</dbReference>
<evidence type="ECO:0000256" key="3">
    <source>
        <dbReference type="PROSITE-ProRule" id="PRU00708"/>
    </source>
</evidence>
<feature type="region of interest" description="Disordered" evidence="4">
    <location>
        <begin position="1"/>
        <end position="27"/>
    </location>
</feature>
<dbReference type="Pfam" id="PF14432">
    <property type="entry name" value="DYW_deaminase"/>
    <property type="match status" value="1"/>
</dbReference>
<accession>A0A811MV38</accession>
<feature type="repeat" description="PPR" evidence="3">
    <location>
        <begin position="414"/>
        <end position="444"/>
    </location>
</feature>
<keyword evidence="7" id="KW-1185">Reference proteome</keyword>
<dbReference type="InterPro" id="IPR002885">
    <property type="entry name" value="PPR_rpt"/>
</dbReference>
<feature type="repeat" description="PPR" evidence="3">
    <location>
        <begin position="174"/>
        <end position="208"/>
    </location>
</feature>
<evidence type="ECO:0000256" key="2">
    <source>
        <dbReference type="ARBA" id="ARBA00022946"/>
    </source>
</evidence>
<dbReference type="InterPro" id="IPR011990">
    <property type="entry name" value="TPR-like_helical_dom_sf"/>
</dbReference>
<dbReference type="Pfam" id="PF01535">
    <property type="entry name" value="PPR"/>
    <property type="match status" value="4"/>
</dbReference>
<dbReference type="PANTHER" id="PTHR47926">
    <property type="entry name" value="PENTATRICOPEPTIDE REPEAT-CONTAINING PROTEIN"/>
    <property type="match status" value="1"/>
</dbReference>
<dbReference type="Pfam" id="PF20431">
    <property type="entry name" value="E_motif"/>
    <property type="match status" value="1"/>
</dbReference>
<dbReference type="NCBIfam" id="TIGR00756">
    <property type="entry name" value="PPR"/>
    <property type="match status" value="6"/>
</dbReference>
<dbReference type="Pfam" id="PF13812">
    <property type="entry name" value="PPR_3"/>
    <property type="match status" value="1"/>
</dbReference>